<keyword evidence="2" id="KW-0235">DNA replication</keyword>
<dbReference type="InterPro" id="IPR031327">
    <property type="entry name" value="MCM"/>
</dbReference>
<dbReference type="Gene3D" id="3.40.50.300">
    <property type="entry name" value="P-loop containing nucleotide triphosphate hydrolases"/>
    <property type="match status" value="1"/>
</dbReference>
<feature type="non-terminal residue" evidence="4">
    <location>
        <position position="225"/>
    </location>
</feature>
<organism evidence="4 5">
    <name type="scientific">Tuber borchii</name>
    <name type="common">White truffle</name>
    <dbReference type="NCBI Taxonomy" id="42251"/>
    <lineage>
        <taxon>Eukaryota</taxon>
        <taxon>Fungi</taxon>
        <taxon>Dikarya</taxon>
        <taxon>Ascomycota</taxon>
        <taxon>Pezizomycotina</taxon>
        <taxon>Pezizomycetes</taxon>
        <taxon>Pezizales</taxon>
        <taxon>Tuberaceae</taxon>
        <taxon>Tuber</taxon>
    </lineage>
</organism>
<gene>
    <name evidence="4" type="ORF">B9Z19DRAFT_1092518</name>
</gene>
<dbReference type="Pfam" id="PF21128">
    <property type="entry name" value="WHD_MCM4"/>
    <property type="match status" value="1"/>
</dbReference>
<dbReference type="OrthoDB" id="5411884at2759"/>
<evidence type="ECO:0000313" key="4">
    <source>
        <dbReference type="EMBL" id="PUU74562.1"/>
    </source>
</evidence>
<sequence>MALRMPRAILKSSYVYSRRRFEISKQGLTQIIQPIEQLTTYISYACQNVHPKLTEEASEELVKAYVDLRKLGEDVREAECRITATARQLESMIRLSEPHAKMRLSEEVTVDDVHEAVRLIRSALKESATNPITGRIDMDRLGGISNSERRRKGDMKNAIISLLDDMARGAGGARYNDVLKRLQEQSTGITIASGESADACRSPETEGLIRGSGEGARRAIRKISG</sequence>
<dbReference type="PANTHER" id="PTHR11630:SF66">
    <property type="entry name" value="DNA REPLICATION LICENSING FACTOR MCM4"/>
    <property type="match status" value="1"/>
</dbReference>
<dbReference type="GO" id="GO:0000727">
    <property type="term" value="P:double-strand break repair via break-induced replication"/>
    <property type="evidence" value="ECO:0007669"/>
    <property type="project" value="TreeGrafter"/>
</dbReference>
<evidence type="ECO:0000313" key="5">
    <source>
        <dbReference type="Proteomes" id="UP000244722"/>
    </source>
</evidence>
<evidence type="ECO:0000259" key="3">
    <source>
        <dbReference type="Pfam" id="PF17855"/>
    </source>
</evidence>
<dbReference type="GO" id="GO:0005524">
    <property type="term" value="F:ATP binding"/>
    <property type="evidence" value="ECO:0007669"/>
    <property type="project" value="InterPro"/>
</dbReference>
<keyword evidence="5" id="KW-1185">Reference proteome</keyword>
<dbReference type="Pfam" id="PF17855">
    <property type="entry name" value="MCM_lid"/>
    <property type="match status" value="1"/>
</dbReference>
<evidence type="ECO:0000256" key="2">
    <source>
        <dbReference type="ARBA" id="ARBA00022705"/>
    </source>
</evidence>
<dbReference type="InterPro" id="IPR041562">
    <property type="entry name" value="MCM_lid"/>
</dbReference>
<dbReference type="EMBL" id="NESQ01000292">
    <property type="protein sequence ID" value="PUU74562.1"/>
    <property type="molecule type" value="Genomic_DNA"/>
</dbReference>
<dbReference type="GO" id="GO:0003697">
    <property type="term" value="F:single-stranded DNA binding"/>
    <property type="evidence" value="ECO:0007669"/>
    <property type="project" value="TreeGrafter"/>
</dbReference>
<evidence type="ECO:0000256" key="1">
    <source>
        <dbReference type="ARBA" id="ARBA00008010"/>
    </source>
</evidence>
<dbReference type="STRING" id="42251.A0A2T6ZGG0"/>
<dbReference type="InterPro" id="IPR027417">
    <property type="entry name" value="P-loop_NTPase"/>
</dbReference>
<dbReference type="GO" id="GO:0005634">
    <property type="term" value="C:nucleus"/>
    <property type="evidence" value="ECO:0007669"/>
    <property type="project" value="TreeGrafter"/>
</dbReference>
<accession>A0A2T6ZGG0</accession>
<proteinExistence type="inferred from homology"/>
<dbReference type="GO" id="GO:0017116">
    <property type="term" value="F:single-stranded DNA helicase activity"/>
    <property type="evidence" value="ECO:0007669"/>
    <property type="project" value="TreeGrafter"/>
</dbReference>
<comment type="caution">
    <text evidence="4">The sequence shown here is derived from an EMBL/GenBank/DDBJ whole genome shotgun (WGS) entry which is preliminary data.</text>
</comment>
<dbReference type="AlphaFoldDB" id="A0A2T6ZGG0"/>
<dbReference type="SUPFAM" id="SSF52540">
    <property type="entry name" value="P-loop containing nucleoside triphosphate hydrolases"/>
    <property type="match status" value="1"/>
</dbReference>
<dbReference type="GO" id="GO:1902975">
    <property type="term" value="P:mitotic DNA replication initiation"/>
    <property type="evidence" value="ECO:0007669"/>
    <property type="project" value="TreeGrafter"/>
</dbReference>
<name>A0A2T6ZGG0_TUBBO</name>
<feature type="domain" description="MCM AAA-lid" evidence="3">
    <location>
        <begin position="36"/>
        <end position="123"/>
    </location>
</feature>
<dbReference type="Proteomes" id="UP000244722">
    <property type="component" value="Unassembled WGS sequence"/>
</dbReference>
<reference evidence="4 5" key="1">
    <citation type="submission" date="2017-04" db="EMBL/GenBank/DDBJ databases">
        <title>Draft genome sequence of Tuber borchii Vittad., a whitish edible truffle.</title>
        <authorList>
            <consortium name="DOE Joint Genome Institute"/>
            <person name="Murat C."/>
            <person name="Kuo A."/>
            <person name="Barry K.W."/>
            <person name="Clum A."/>
            <person name="Dockter R.B."/>
            <person name="Fauchery L."/>
            <person name="Iotti M."/>
            <person name="Kohler A."/>
            <person name="Labutti K."/>
            <person name="Lindquist E.A."/>
            <person name="Lipzen A."/>
            <person name="Ohm R.A."/>
            <person name="Wang M."/>
            <person name="Grigoriev I.V."/>
            <person name="Zambonelli A."/>
            <person name="Martin F.M."/>
        </authorList>
    </citation>
    <scope>NUCLEOTIDE SEQUENCE [LARGE SCALE GENOMIC DNA]</scope>
    <source>
        <strain evidence="4 5">Tbo3840</strain>
    </source>
</reference>
<comment type="similarity">
    <text evidence="1">Belongs to the MCM family.</text>
</comment>
<dbReference type="PANTHER" id="PTHR11630">
    <property type="entry name" value="DNA REPLICATION LICENSING FACTOR MCM FAMILY MEMBER"/>
    <property type="match status" value="1"/>
</dbReference>
<dbReference type="GO" id="GO:0006271">
    <property type="term" value="P:DNA strand elongation involved in DNA replication"/>
    <property type="evidence" value="ECO:0007669"/>
    <property type="project" value="TreeGrafter"/>
</dbReference>
<dbReference type="GO" id="GO:0042555">
    <property type="term" value="C:MCM complex"/>
    <property type="evidence" value="ECO:0007669"/>
    <property type="project" value="TreeGrafter"/>
</dbReference>
<protein>
    <submittedName>
        <fullName evidence="4">MCM2/3/5 family-domain-containing protein</fullName>
    </submittedName>
</protein>